<reference evidence="1" key="1">
    <citation type="submission" date="2017-07" db="EMBL/GenBank/DDBJ databases">
        <title>Taro Niue Genome Assembly and Annotation.</title>
        <authorList>
            <person name="Atibalentja N."/>
            <person name="Keating K."/>
            <person name="Fields C.J."/>
        </authorList>
    </citation>
    <scope>NUCLEOTIDE SEQUENCE</scope>
    <source>
        <strain evidence="1">Niue_2</strain>
        <tissue evidence="1">Leaf</tissue>
    </source>
</reference>
<organism evidence="1 2">
    <name type="scientific">Colocasia esculenta</name>
    <name type="common">Wild taro</name>
    <name type="synonym">Arum esculentum</name>
    <dbReference type="NCBI Taxonomy" id="4460"/>
    <lineage>
        <taxon>Eukaryota</taxon>
        <taxon>Viridiplantae</taxon>
        <taxon>Streptophyta</taxon>
        <taxon>Embryophyta</taxon>
        <taxon>Tracheophyta</taxon>
        <taxon>Spermatophyta</taxon>
        <taxon>Magnoliopsida</taxon>
        <taxon>Liliopsida</taxon>
        <taxon>Araceae</taxon>
        <taxon>Aroideae</taxon>
        <taxon>Colocasieae</taxon>
        <taxon>Colocasia</taxon>
    </lineage>
</organism>
<dbReference type="Proteomes" id="UP000652761">
    <property type="component" value="Unassembled WGS sequence"/>
</dbReference>
<evidence type="ECO:0000313" key="2">
    <source>
        <dbReference type="Proteomes" id="UP000652761"/>
    </source>
</evidence>
<sequence>MVQPTRRPCGNPWSEEIYEGLREKVTSLPIRNDRPEGQVATSREQNATLRCEERDGAVRSGSKVATERFVAFRTQWGMLSRQDHRTRPIGLSRSQGLHLNLAEKGHVLGLRSRTALY</sequence>
<evidence type="ECO:0000313" key="1">
    <source>
        <dbReference type="EMBL" id="MQM08396.1"/>
    </source>
</evidence>
<protein>
    <submittedName>
        <fullName evidence="1">Uncharacterized protein</fullName>
    </submittedName>
</protein>
<dbReference type="EMBL" id="NMUH01004111">
    <property type="protein sequence ID" value="MQM08396.1"/>
    <property type="molecule type" value="Genomic_DNA"/>
</dbReference>
<dbReference type="AlphaFoldDB" id="A0A843WL40"/>
<keyword evidence="2" id="KW-1185">Reference proteome</keyword>
<accession>A0A843WL40</accession>
<name>A0A843WL40_COLES</name>
<proteinExistence type="predicted"/>
<gene>
    <name evidence="1" type="ORF">Taro_041250</name>
</gene>
<comment type="caution">
    <text evidence="1">The sequence shown here is derived from an EMBL/GenBank/DDBJ whole genome shotgun (WGS) entry which is preliminary data.</text>
</comment>